<feature type="domain" description="FAD/NAD(P)-binding" evidence="5">
    <location>
        <begin position="8"/>
        <end position="287"/>
    </location>
</feature>
<keyword evidence="4" id="KW-0560">Oxidoreductase</keyword>
<keyword evidence="3" id="KW-0285">Flavoprotein</keyword>
<comment type="subunit">
    <text evidence="2">Homodimer.</text>
</comment>
<accession>A0A841T152</accession>
<keyword evidence="7" id="KW-1185">Reference proteome</keyword>
<protein>
    <submittedName>
        <fullName evidence="6">NAD(P)/FAD-dependent oxidoreductase</fullName>
    </submittedName>
</protein>
<dbReference type="Gene3D" id="3.50.50.60">
    <property type="entry name" value="FAD/NAD(P)-binding domain"/>
    <property type="match status" value="2"/>
</dbReference>
<gene>
    <name evidence="6" type="ORF">H7B67_15815</name>
</gene>
<dbReference type="Pfam" id="PF07992">
    <property type="entry name" value="Pyr_redox_2"/>
    <property type="match status" value="1"/>
</dbReference>
<dbReference type="SUPFAM" id="SSF51905">
    <property type="entry name" value="FAD/NAD(P)-binding domain"/>
    <property type="match status" value="1"/>
</dbReference>
<dbReference type="PRINTS" id="PR00368">
    <property type="entry name" value="FADPNR"/>
</dbReference>
<proteinExistence type="predicted"/>
<dbReference type="InterPro" id="IPR036188">
    <property type="entry name" value="FAD/NAD-bd_sf"/>
</dbReference>
<name>A0A841T152_9BACL</name>
<dbReference type="PANTHER" id="PTHR48105">
    <property type="entry name" value="THIOREDOXIN REDUCTASE 1-RELATED-RELATED"/>
    <property type="match status" value="1"/>
</dbReference>
<dbReference type="PRINTS" id="PR00469">
    <property type="entry name" value="PNDRDTASEII"/>
</dbReference>
<evidence type="ECO:0000256" key="1">
    <source>
        <dbReference type="ARBA" id="ARBA00001974"/>
    </source>
</evidence>
<comment type="caution">
    <text evidence="6">The sequence shown here is derived from an EMBL/GenBank/DDBJ whole genome shotgun (WGS) entry which is preliminary data.</text>
</comment>
<sequence length="312" mass="33696">MSTNDEFECAIVGGGPAGLSAALVLGRARRRTILLDGEKPRNRVTKHSHGYLTRDGVTPAEFRELAHEELRKYPTLEYRHDIVVSVRKDGDRFCLSAKSGRGFSARKIILATGLAETLPGIPELASYYGKSLFSCPYCDGYEMRDRPLAVISDDPYKAAHMAQTLSQWSRDVLVCTNGHGLSPDLRSFLRDNDIPYQESAILSLEGEKGDLQAIRFADGTETARTGGIVIADWAQAANLHLELGCKLTEAGGIETDEACRTSVEGVFAAGDAAIVAPAQLIVAAAEGSRAAIGVNSDLTHESFHPPIPHFSK</sequence>
<evidence type="ECO:0000313" key="7">
    <source>
        <dbReference type="Proteomes" id="UP000535838"/>
    </source>
</evidence>
<dbReference type="InterPro" id="IPR023753">
    <property type="entry name" value="FAD/NAD-binding_dom"/>
</dbReference>
<comment type="cofactor">
    <cofactor evidence="1">
        <name>FAD</name>
        <dbReference type="ChEBI" id="CHEBI:57692"/>
    </cofactor>
</comment>
<evidence type="ECO:0000259" key="5">
    <source>
        <dbReference type="Pfam" id="PF07992"/>
    </source>
</evidence>
<reference evidence="6 7" key="1">
    <citation type="submission" date="2020-08" db="EMBL/GenBank/DDBJ databases">
        <title>Cohnella phylogeny.</title>
        <authorList>
            <person name="Dunlap C."/>
        </authorList>
    </citation>
    <scope>NUCLEOTIDE SEQUENCE [LARGE SCALE GENOMIC DNA]</scope>
    <source>
        <strain evidence="6 7">DSM 25241</strain>
    </source>
</reference>
<dbReference type="GO" id="GO:0016491">
    <property type="term" value="F:oxidoreductase activity"/>
    <property type="evidence" value="ECO:0007669"/>
    <property type="project" value="UniProtKB-KW"/>
</dbReference>
<dbReference type="Proteomes" id="UP000535838">
    <property type="component" value="Unassembled WGS sequence"/>
</dbReference>
<evidence type="ECO:0000256" key="3">
    <source>
        <dbReference type="ARBA" id="ARBA00022630"/>
    </source>
</evidence>
<organism evidence="6 7">
    <name type="scientific">Cohnella thailandensis</name>
    <dbReference type="NCBI Taxonomy" id="557557"/>
    <lineage>
        <taxon>Bacteria</taxon>
        <taxon>Bacillati</taxon>
        <taxon>Bacillota</taxon>
        <taxon>Bacilli</taxon>
        <taxon>Bacillales</taxon>
        <taxon>Paenibacillaceae</taxon>
        <taxon>Cohnella</taxon>
    </lineage>
</organism>
<dbReference type="EMBL" id="JACJVQ010000013">
    <property type="protein sequence ID" value="MBB6635587.1"/>
    <property type="molecule type" value="Genomic_DNA"/>
</dbReference>
<evidence type="ECO:0000313" key="6">
    <source>
        <dbReference type="EMBL" id="MBB6635587.1"/>
    </source>
</evidence>
<evidence type="ECO:0000256" key="2">
    <source>
        <dbReference type="ARBA" id="ARBA00011738"/>
    </source>
</evidence>
<dbReference type="AlphaFoldDB" id="A0A841T152"/>
<evidence type="ECO:0000256" key="4">
    <source>
        <dbReference type="ARBA" id="ARBA00023002"/>
    </source>
</evidence>
<dbReference type="InterPro" id="IPR050097">
    <property type="entry name" value="Ferredoxin-NADP_redctase_2"/>
</dbReference>